<gene>
    <name evidence="1" type="ORF">LZC94_47285</name>
</gene>
<sequence>MKFSFIALERAISFAGEAHVTELSAAAGCAITKEGDVVALRKGEARAVVPWTRVIYGEPLPELDEPKPPKGKRGTA</sequence>
<proteinExistence type="predicted"/>
<keyword evidence="2" id="KW-1185">Reference proteome</keyword>
<dbReference type="EMBL" id="CP089984">
    <property type="protein sequence ID" value="WXB15414.1"/>
    <property type="molecule type" value="Genomic_DNA"/>
</dbReference>
<reference evidence="1 2" key="1">
    <citation type="submission" date="2021-12" db="EMBL/GenBank/DDBJ databases">
        <title>Discovery of the Pendulisporaceae a myxobacterial family with distinct sporulation behavior and unique specialized metabolism.</title>
        <authorList>
            <person name="Garcia R."/>
            <person name="Popoff A."/>
            <person name="Bader C.D."/>
            <person name="Loehr J."/>
            <person name="Walesch S."/>
            <person name="Walt C."/>
            <person name="Boldt J."/>
            <person name="Bunk B."/>
            <person name="Haeckl F.J.F.P.J."/>
            <person name="Gunesch A.P."/>
            <person name="Birkelbach J."/>
            <person name="Nuebel U."/>
            <person name="Pietschmann T."/>
            <person name="Bach T."/>
            <person name="Mueller R."/>
        </authorList>
    </citation>
    <scope>NUCLEOTIDE SEQUENCE [LARGE SCALE GENOMIC DNA]</scope>
    <source>
        <strain evidence="1 2">MSr11954</strain>
    </source>
</reference>
<evidence type="ECO:0000313" key="1">
    <source>
        <dbReference type="EMBL" id="WXB15414.1"/>
    </source>
</evidence>
<dbReference type="RefSeq" id="WP_394825040.1">
    <property type="nucleotide sequence ID" value="NZ_CP089984.1"/>
</dbReference>
<organism evidence="1 2">
    <name type="scientific">Pendulispora albinea</name>
    <dbReference type="NCBI Taxonomy" id="2741071"/>
    <lineage>
        <taxon>Bacteria</taxon>
        <taxon>Pseudomonadati</taxon>
        <taxon>Myxococcota</taxon>
        <taxon>Myxococcia</taxon>
        <taxon>Myxococcales</taxon>
        <taxon>Sorangiineae</taxon>
        <taxon>Pendulisporaceae</taxon>
        <taxon>Pendulispora</taxon>
    </lineage>
</organism>
<protein>
    <submittedName>
        <fullName evidence="1">Uncharacterized protein</fullName>
    </submittedName>
</protein>
<accession>A0ABZ2LWW0</accession>
<evidence type="ECO:0000313" key="2">
    <source>
        <dbReference type="Proteomes" id="UP001370348"/>
    </source>
</evidence>
<dbReference type="Proteomes" id="UP001370348">
    <property type="component" value="Chromosome"/>
</dbReference>
<name>A0ABZ2LWW0_9BACT</name>